<evidence type="ECO:0000256" key="4">
    <source>
        <dbReference type="ARBA" id="ARBA00023317"/>
    </source>
</evidence>
<dbReference type="EMBL" id="JACHVB010000014">
    <property type="protein sequence ID" value="MBC2593682.1"/>
    <property type="molecule type" value="Genomic_DNA"/>
</dbReference>
<dbReference type="Proteomes" id="UP000546464">
    <property type="component" value="Unassembled WGS sequence"/>
</dbReference>
<name>A0A842HB83_9BACT</name>
<dbReference type="AlphaFoldDB" id="A0A842HB83"/>
<dbReference type="GO" id="GO:0008654">
    <property type="term" value="P:phospholipid biosynthetic process"/>
    <property type="evidence" value="ECO:0007669"/>
    <property type="project" value="InterPro"/>
</dbReference>
<dbReference type="PANTHER" id="PTHR10067:SF17">
    <property type="entry name" value="PHOSPHATIDYLSERINE DECARBOXYLASE PROENZYME 2"/>
    <property type="match status" value="1"/>
</dbReference>
<protein>
    <submittedName>
        <fullName evidence="5">Phosphatidylserine decarboxylase</fullName>
    </submittedName>
</protein>
<keyword evidence="3" id="KW-0456">Lyase</keyword>
<evidence type="ECO:0000256" key="3">
    <source>
        <dbReference type="ARBA" id="ARBA00023239"/>
    </source>
</evidence>
<reference evidence="5 6" key="1">
    <citation type="submission" date="2020-07" db="EMBL/GenBank/DDBJ databases">
        <authorList>
            <person name="Feng X."/>
        </authorList>
    </citation>
    <scope>NUCLEOTIDE SEQUENCE [LARGE SCALE GENOMIC DNA]</scope>
    <source>
        <strain evidence="5 6">JCM31066</strain>
    </source>
</reference>
<dbReference type="RefSeq" id="WP_185674684.1">
    <property type="nucleotide sequence ID" value="NZ_JACHVB010000014.1"/>
</dbReference>
<evidence type="ECO:0000313" key="6">
    <source>
        <dbReference type="Proteomes" id="UP000546464"/>
    </source>
</evidence>
<evidence type="ECO:0000256" key="2">
    <source>
        <dbReference type="ARBA" id="ARBA00023145"/>
    </source>
</evidence>
<keyword evidence="2" id="KW-0865">Zymogen</keyword>
<dbReference type="GO" id="GO:0004609">
    <property type="term" value="F:phosphatidylserine decarboxylase activity"/>
    <property type="evidence" value="ECO:0007669"/>
    <property type="project" value="InterPro"/>
</dbReference>
<comment type="caution">
    <text evidence="5">The sequence shown here is derived from an EMBL/GenBank/DDBJ whole genome shotgun (WGS) entry which is preliminary data.</text>
</comment>
<dbReference type="InterPro" id="IPR003817">
    <property type="entry name" value="PS_Dcarbxylase"/>
</dbReference>
<gene>
    <name evidence="5" type="ORF">H5P28_05345</name>
</gene>
<dbReference type="Pfam" id="PF02666">
    <property type="entry name" value="PS_Dcarbxylase"/>
    <property type="match status" value="1"/>
</dbReference>
<keyword evidence="6" id="KW-1185">Reference proteome</keyword>
<sequence length="302" mass="33859">MSETKGPEYFNRLSGRIEHESVYGEAWLDWAYNRPLGRLTVELAAKRTWFSRWYGWRMSRRASAKKVVPFIRKYGLDIAEMQLPPDHFASFNDFFSRRLKPEARPIDPDPATVVFPADGRHLGFANVAQTDRFYAKGQRMDLAKLLGDRALAGRYEGGSMLISRLCPVDYHRFHYPAEGVPGDTLPINGDLYSVNPVCLRRRLSVLWENKRTLTGLQTERFGQILCLEVGATCVGSIVQTHVPGQYTPKGGEKGYFRFGGSMCITLFEPGAVTLAADLLEHSTAGRELYARMGDVAGRAASA</sequence>
<keyword evidence="1" id="KW-0210">Decarboxylase</keyword>
<organism evidence="5 6">
    <name type="scientific">Ruficoccus amylovorans</name>
    <dbReference type="NCBI Taxonomy" id="1804625"/>
    <lineage>
        <taxon>Bacteria</taxon>
        <taxon>Pseudomonadati</taxon>
        <taxon>Verrucomicrobiota</taxon>
        <taxon>Opitutia</taxon>
        <taxon>Puniceicoccales</taxon>
        <taxon>Cerasicoccaceae</taxon>
        <taxon>Ruficoccus</taxon>
    </lineage>
</organism>
<evidence type="ECO:0000313" key="5">
    <source>
        <dbReference type="EMBL" id="MBC2593682.1"/>
    </source>
</evidence>
<accession>A0A842HB83</accession>
<evidence type="ECO:0000256" key="1">
    <source>
        <dbReference type="ARBA" id="ARBA00022793"/>
    </source>
</evidence>
<dbReference type="PANTHER" id="PTHR10067">
    <property type="entry name" value="PHOSPHATIDYLSERINE DECARBOXYLASE"/>
    <property type="match status" value="1"/>
</dbReference>
<proteinExistence type="predicted"/>
<keyword evidence="4" id="KW-0670">Pyruvate</keyword>